<feature type="active site" evidence="5 6">
    <location>
        <position position="301"/>
    </location>
</feature>
<keyword evidence="11" id="KW-1185">Reference proteome</keyword>
<dbReference type="PIRSF" id="PIRSF000876">
    <property type="entry name" value="RR_chemtxs_CheB"/>
    <property type="match status" value="1"/>
</dbReference>
<evidence type="ECO:0000256" key="1">
    <source>
        <dbReference type="ARBA" id="ARBA00022490"/>
    </source>
</evidence>
<dbReference type="EC" id="3.1.1.61" evidence="5"/>
<reference evidence="10" key="1">
    <citation type="submission" date="2023-07" db="EMBL/GenBank/DDBJ databases">
        <authorList>
            <person name="Kim M."/>
        </authorList>
    </citation>
    <scope>NUCLEOTIDE SEQUENCE</scope>
    <source>
        <strain evidence="10">BIUV-7</strain>
    </source>
</reference>
<dbReference type="InterPro" id="IPR035909">
    <property type="entry name" value="CheB_C"/>
</dbReference>
<evidence type="ECO:0000256" key="7">
    <source>
        <dbReference type="PROSITE-ProRule" id="PRU00169"/>
    </source>
</evidence>
<comment type="catalytic activity">
    <reaction evidence="5">
        <text>L-glutaminyl-[protein] + H2O = L-glutamyl-[protein] + NH4(+)</text>
        <dbReference type="Rhea" id="RHEA:16441"/>
        <dbReference type="Rhea" id="RHEA-COMP:10207"/>
        <dbReference type="Rhea" id="RHEA-COMP:10208"/>
        <dbReference type="ChEBI" id="CHEBI:15377"/>
        <dbReference type="ChEBI" id="CHEBI:28938"/>
        <dbReference type="ChEBI" id="CHEBI:29973"/>
        <dbReference type="ChEBI" id="CHEBI:30011"/>
        <dbReference type="EC" id="3.5.1.44"/>
    </reaction>
</comment>
<dbReference type="InterPro" id="IPR008248">
    <property type="entry name" value="CheB-like"/>
</dbReference>
<comment type="catalytic activity">
    <reaction evidence="4 5">
        <text>[protein]-L-glutamate 5-O-methyl ester + H2O = L-glutamyl-[protein] + methanol + H(+)</text>
        <dbReference type="Rhea" id="RHEA:23236"/>
        <dbReference type="Rhea" id="RHEA-COMP:10208"/>
        <dbReference type="Rhea" id="RHEA-COMP:10311"/>
        <dbReference type="ChEBI" id="CHEBI:15377"/>
        <dbReference type="ChEBI" id="CHEBI:15378"/>
        <dbReference type="ChEBI" id="CHEBI:17790"/>
        <dbReference type="ChEBI" id="CHEBI:29973"/>
        <dbReference type="ChEBI" id="CHEBI:82795"/>
        <dbReference type="EC" id="3.1.1.61"/>
    </reaction>
</comment>
<dbReference type="EMBL" id="JAUOTP010000001">
    <property type="protein sequence ID" value="MDO6413251.1"/>
    <property type="molecule type" value="Genomic_DNA"/>
</dbReference>
<gene>
    <name evidence="5 10" type="primary">cheB</name>
    <name evidence="10" type="ORF">Q4F19_02550</name>
</gene>
<dbReference type="EC" id="3.5.1.44" evidence="5"/>
<evidence type="ECO:0000256" key="2">
    <source>
        <dbReference type="ARBA" id="ARBA00022500"/>
    </source>
</evidence>
<dbReference type="PROSITE" id="PS50110">
    <property type="entry name" value="RESPONSE_REGULATORY"/>
    <property type="match status" value="1"/>
</dbReference>
<dbReference type="InterPro" id="IPR001789">
    <property type="entry name" value="Sig_transdc_resp-reg_receiver"/>
</dbReference>
<dbReference type="NCBIfam" id="NF001965">
    <property type="entry name" value="PRK00742.1"/>
    <property type="match status" value="1"/>
</dbReference>
<dbReference type="InterPro" id="IPR011006">
    <property type="entry name" value="CheY-like_superfamily"/>
</dbReference>
<feature type="domain" description="CheB-type methylesterase" evidence="9">
    <location>
        <begin position="161"/>
        <end position="359"/>
    </location>
</feature>
<feature type="modified residue" description="4-aspartylphosphate" evidence="5 7">
    <location>
        <position position="66"/>
    </location>
</feature>
<name>A0ABT8Y4K3_9SPHN</name>
<comment type="similarity">
    <text evidence="5">Belongs to the CheB family.</text>
</comment>
<dbReference type="GO" id="GO:0032259">
    <property type="term" value="P:methylation"/>
    <property type="evidence" value="ECO:0007669"/>
    <property type="project" value="UniProtKB-KW"/>
</dbReference>
<feature type="active site" evidence="5 6">
    <location>
        <position position="205"/>
    </location>
</feature>
<dbReference type="CDD" id="cd16432">
    <property type="entry name" value="CheB_Rec"/>
    <property type="match status" value="1"/>
</dbReference>
<comment type="subcellular location">
    <subcellularLocation>
        <location evidence="5">Cytoplasm</location>
    </subcellularLocation>
</comment>
<dbReference type="Gene3D" id="3.40.50.2300">
    <property type="match status" value="1"/>
</dbReference>
<dbReference type="PANTHER" id="PTHR42872">
    <property type="entry name" value="PROTEIN-GLUTAMATE METHYLESTERASE/PROTEIN-GLUTAMINE GLUTAMINASE"/>
    <property type="match status" value="1"/>
</dbReference>
<dbReference type="PROSITE" id="PS50122">
    <property type="entry name" value="CHEB"/>
    <property type="match status" value="1"/>
</dbReference>
<sequence length="365" mass="37510">MSAEAASRRADRPIRVMVVDDSIVARAVLVRMLEAQPDIVVVAEARSGRAALAALDVHQPDLILLDLEMPDMGGLEVLPTMIERGGRRVMVVSSACSDGAASSLHALRLGAADTLLKPGAGRLAGSFAQELIEKVRRIAAAPAGQSGGARRALAIAEQDLPAPSPAARGIECIAIGASTGGVHALASFFSVFPSSIQTPILVTQHLPAPFMPYFAGQLQEMSGRPTRLALDGMPLAPGAILLAPGDAHLGLARTRGTVHVKLERRRMPSGCTPSVDPMLSAVATIYGAGGLGLILSGMGRDGEIGAADMVTAGGEILAQDAGSSVVWGMPGAVMSSGIARLALPPASLAREVADRIESRGATPWI</sequence>
<keyword evidence="3 5" id="KW-0378">Hydrolase</keyword>
<evidence type="ECO:0000259" key="8">
    <source>
        <dbReference type="PROSITE" id="PS50110"/>
    </source>
</evidence>
<dbReference type="CDD" id="cd17541">
    <property type="entry name" value="REC_CheB-like"/>
    <property type="match status" value="1"/>
</dbReference>
<protein>
    <recommendedName>
        <fullName evidence="5">Protein-glutamate methylesterase/protein-glutamine glutaminase</fullName>
        <ecNumber evidence="5">3.1.1.61</ecNumber>
        <ecNumber evidence="5">3.5.1.44</ecNumber>
    </recommendedName>
</protein>
<keyword evidence="1 5" id="KW-0963">Cytoplasm</keyword>
<proteinExistence type="inferred from homology"/>
<evidence type="ECO:0000256" key="4">
    <source>
        <dbReference type="ARBA" id="ARBA00048267"/>
    </source>
</evidence>
<feature type="active site" evidence="5 6">
    <location>
        <position position="178"/>
    </location>
</feature>
<dbReference type="HAMAP" id="MF_00099">
    <property type="entry name" value="CheB_chemtxs"/>
    <property type="match status" value="1"/>
</dbReference>
<evidence type="ECO:0000313" key="10">
    <source>
        <dbReference type="EMBL" id="MDO6413251.1"/>
    </source>
</evidence>
<dbReference type="Gene3D" id="3.40.50.180">
    <property type="entry name" value="Methylesterase CheB, C-terminal domain"/>
    <property type="match status" value="1"/>
</dbReference>
<dbReference type="Proteomes" id="UP001169764">
    <property type="component" value="Unassembled WGS sequence"/>
</dbReference>
<keyword evidence="10" id="KW-0808">Transferase</keyword>
<comment type="caution">
    <text evidence="10">The sequence shown here is derived from an EMBL/GenBank/DDBJ whole genome shotgun (WGS) entry which is preliminary data.</text>
</comment>
<accession>A0ABT8Y4K3</accession>
<evidence type="ECO:0000313" key="11">
    <source>
        <dbReference type="Proteomes" id="UP001169764"/>
    </source>
</evidence>
<dbReference type="SUPFAM" id="SSF52738">
    <property type="entry name" value="Methylesterase CheB, C-terminal domain"/>
    <property type="match status" value="1"/>
</dbReference>
<keyword evidence="5 7" id="KW-0597">Phosphoprotein</keyword>
<feature type="domain" description="Response regulatory" evidence="8">
    <location>
        <begin position="15"/>
        <end position="132"/>
    </location>
</feature>
<dbReference type="Pfam" id="PF00072">
    <property type="entry name" value="Response_reg"/>
    <property type="match status" value="1"/>
</dbReference>
<comment type="domain">
    <text evidence="5">Contains a C-terminal catalytic domain, and an N-terminal region which modulates catalytic activity.</text>
</comment>
<evidence type="ECO:0000256" key="6">
    <source>
        <dbReference type="PROSITE-ProRule" id="PRU00050"/>
    </source>
</evidence>
<dbReference type="SMART" id="SM00448">
    <property type="entry name" value="REC"/>
    <property type="match status" value="1"/>
</dbReference>
<keyword evidence="10" id="KW-0489">Methyltransferase</keyword>
<evidence type="ECO:0000256" key="5">
    <source>
        <dbReference type="HAMAP-Rule" id="MF_00099"/>
    </source>
</evidence>
<dbReference type="Pfam" id="PF01339">
    <property type="entry name" value="CheB_methylest"/>
    <property type="match status" value="1"/>
</dbReference>
<dbReference type="SUPFAM" id="SSF52172">
    <property type="entry name" value="CheY-like"/>
    <property type="match status" value="1"/>
</dbReference>
<evidence type="ECO:0000256" key="3">
    <source>
        <dbReference type="ARBA" id="ARBA00022801"/>
    </source>
</evidence>
<organism evidence="10 11">
    <name type="scientific">Sphingomonas natans</name>
    <dbReference type="NCBI Taxonomy" id="3063330"/>
    <lineage>
        <taxon>Bacteria</taxon>
        <taxon>Pseudomonadati</taxon>
        <taxon>Pseudomonadota</taxon>
        <taxon>Alphaproteobacteria</taxon>
        <taxon>Sphingomonadales</taxon>
        <taxon>Sphingomonadaceae</taxon>
        <taxon>Sphingomonas</taxon>
    </lineage>
</organism>
<dbReference type="GO" id="GO:0008168">
    <property type="term" value="F:methyltransferase activity"/>
    <property type="evidence" value="ECO:0007669"/>
    <property type="project" value="UniProtKB-KW"/>
</dbReference>
<dbReference type="PANTHER" id="PTHR42872:SF6">
    <property type="entry name" value="PROTEIN-GLUTAMATE METHYLESTERASE_PROTEIN-GLUTAMINE GLUTAMINASE"/>
    <property type="match status" value="1"/>
</dbReference>
<comment type="PTM">
    <text evidence="5">Phosphorylated by CheA. Phosphorylation of the N-terminal regulatory domain activates the methylesterase activity.</text>
</comment>
<evidence type="ECO:0000259" key="9">
    <source>
        <dbReference type="PROSITE" id="PS50122"/>
    </source>
</evidence>
<dbReference type="InterPro" id="IPR000673">
    <property type="entry name" value="Sig_transdc_resp-reg_Me-estase"/>
</dbReference>
<keyword evidence="2 5" id="KW-0145">Chemotaxis</keyword>
<comment type="function">
    <text evidence="5">Involved in chemotaxis. Part of a chemotaxis signal transduction system that modulates chemotaxis in response to various stimuli. Catalyzes the demethylation of specific methylglutamate residues introduced into the chemoreceptors (methyl-accepting chemotaxis proteins or MCP) by CheR. Also mediates the irreversible deamidation of specific glutamine residues to glutamic acid.</text>
</comment>
<dbReference type="GO" id="GO:0008984">
    <property type="term" value="F:protein-glutamate methylesterase activity"/>
    <property type="evidence" value="ECO:0007669"/>
    <property type="project" value="UniProtKB-EC"/>
</dbReference>